<dbReference type="AlphaFoldDB" id="A0ABD2XZ23"/>
<gene>
    <name evidence="1" type="ORF">ACH5RR_038688</name>
</gene>
<comment type="caution">
    <text evidence="1">The sequence shown here is derived from an EMBL/GenBank/DDBJ whole genome shotgun (WGS) entry which is preliminary data.</text>
</comment>
<organism evidence="1 2">
    <name type="scientific">Cinchona calisaya</name>
    <dbReference type="NCBI Taxonomy" id="153742"/>
    <lineage>
        <taxon>Eukaryota</taxon>
        <taxon>Viridiplantae</taxon>
        <taxon>Streptophyta</taxon>
        <taxon>Embryophyta</taxon>
        <taxon>Tracheophyta</taxon>
        <taxon>Spermatophyta</taxon>
        <taxon>Magnoliopsida</taxon>
        <taxon>eudicotyledons</taxon>
        <taxon>Gunneridae</taxon>
        <taxon>Pentapetalae</taxon>
        <taxon>asterids</taxon>
        <taxon>lamiids</taxon>
        <taxon>Gentianales</taxon>
        <taxon>Rubiaceae</taxon>
        <taxon>Cinchonoideae</taxon>
        <taxon>Cinchoneae</taxon>
        <taxon>Cinchona</taxon>
    </lineage>
</organism>
<evidence type="ECO:0000313" key="2">
    <source>
        <dbReference type="Proteomes" id="UP001630127"/>
    </source>
</evidence>
<keyword evidence="2" id="KW-1185">Reference proteome</keyword>
<dbReference type="EMBL" id="JBJUIK010000016">
    <property type="protein sequence ID" value="KAL3499595.1"/>
    <property type="molecule type" value="Genomic_DNA"/>
</dbReference>
<proteinExistence type="predicted"/>
<reference evidence="1 2" key="1">
    <citation type="submission" date="2024-11" db="EMBL/GenBank/DDBJ databases">
        <title>A near-complete genome assembly of Cinchona calisaya.</title>
        <authorList>
            <person name="Lian D.C."/>
            <person name="Zhao X.W."/>
            <person name="Wei L."/>
        </authorList>
    </citation>
    <scope>NUCLEOTIDE SEQUENCE [LARGE SCALE GENOMIC DNA]</scope>
    <source>
        <tissue evidence="1">Nenye</tissue>
    </source>
</reference>
<accession>A0ABD2XZ23</accession>
<dbReference type="Proteomes" id="UP001630127">
    <property type="component" value="Unassembled WGS sequence"/>
</dbReference>
<sequence length="143" mass="16231">MSGSGPLISLDHARIRRPIESACSWMLYRNPWLFLSKGSFRVTRAISFFFNDFCSFCYGNAMQEVGNQVLSDDEKSFYLLMKTQNVGNVRRRLSVSDGQIPMVGISLKAQTERINGLLEGYLSHFSANQKDWSCWMLLSAAIT</sequence>
<name>A0ABD2XZ23_9GENT</name>
<protein>
    <submittedName>
        <fullName evidence="1">Uncharacterized protein</fullName>
    </submittedName>
</protein>
<evidence type="ECO:0000313" key="1">
    <source>
        <dbReference type="EMBL" id="KAL3499595.1"/>
    </source>
</evidence>